<dbReference type="Proteomes" id="UP001500839">
    <property type="component" value="Unassembled WGS sequence"/>
</dbReference>
<evidence type="ECO:0000256" key="5">
    <source>
        <dbReference type="SAM" id="MobiDB-lite"/>
    </source>
</evidence>
<evidence type="ECO:0000313" key="7">
    <source>
        <dbReference type="Proteomes" id="UP001500839"/>
    </source>
</evidence>
<evidence type="ECO:0000256" key="4">
    <source>
        <dbReference type="RuleBase" id="RU000363"/>
    </source>
</evidence>
<comment type="caution">
    <text evidence="6">The sequence shown here is derived from an EMBL/GenBank/DDBJ whole genome shotgun (WGS) entry which is preliminary data.</text>
</comment>
<dbReference type="PANTHER" id="PTHR43618">
    <property type="entry name" value="7-ALPHA-HYDROXYSTEROID DEHYDROGENASE"/>
    <property type="match status" value="1"/>
</dbReference>
<dbReference type="PANTHER" id="PTHR43618:SF8">
    <property type="entry name" value="7ALPHA-HYDROXYSTEROID DEHYDROGENASE"/>
    <property type="match status" value="1"/>
</dbReference>
<evidence type="ECO:0000313" key="6">
    <source>
        <dbReference type="EMBL" id="GAA4814843.1"/>
    </source>
</evidence>
<keyword evidence="3" id="KW-0560">Oxidoreductase</keyword>
<evidence type="ECO:0008006" key="8">
    <source>
        <dbReference type="Google" id="ProtNLM"/>
    </source>
</evidence>
<feature type="region of interest" description="Disordered" evidence="5">
    <location>
        <begin position="261"/>
        <end position="347"/>
    </location>
</feature>
<dbReference type="PRINTS" id="PR00080">
    <property type="entry name" value="SDRFAMILY"/>
</dbReference>
<sequence>MTDSVPSGYRLDGKLALVTGGGRGIGRMITRGLLDQGARVVISSRKQADLDATVAELSSRGDVSAFVADLSTEQGVQNLAAHVQGLSDTLHVLVNNAGANWGAGIDDFPASAWDRVLSVNVKGVFGLTQALLPQLRAASTDDDPARVINIGSIDGLRAPAPGINNFSYSASKAGVHMVTQHLATTLAPRILVNAIAPGPFETKMTEVLMKNGREALESHVPLRRIGRPADISGTVEFLTGPGSTYITGAILPLDGGIVARPVDPRDRSRPGLHGPGPVLRPSRGTEPSQARGHDGGGRPGSTLCPSRLRARQRRADGIDCLRDQLTPGSEVEPDVARHSPHRRSPRC</sequence>
<evidence type="ECO:0000256" key="3">
    <source>
        <dbReference type="ARBA" id="ARBA00023002"/>
    </source>
</evidence>
<feature type="compositionally biased region" description="Basic residues" evidence="5">
    <location>
        <begin position="338"/>
        <end position="347"/>
    </location>
</feature>
<dbReference type="EMBL" id="BAABKQ010000001">
    <property type="protein sequence ID" value="GAA4814843.1"/>
    <property type="molecule type" value="Genomic_DNA"/>
</dbReference>
<name>A0ABP9CPG1_9ACTN</name>
<dbReference type="InterPro" id="IPR002347">
    <property type="entry name" value="SDR_fam"/>
</dbReference>
<keyword evidence="2" id="KW-0521">NADP</keyword>
<proteinExistence type="inferred from homology"/>
<gene>
    <name evidence="6" type="ORF">GCM10023353_20340</name>
</gene>
<comment type="similarity">
    <text evidence="1 4">Belongs to the short-chain dehydrogenases/reductases (SDR) family.</text>
</comment>
<reference evidence="7" key="1">
    <citation type="journal article" date="2019" name="Int. J. Syst. Evol. Microbiol.">
        <title>The Global Catalogue of Microorganisms (GCM) 10K type strain sequencing project: providing services to taxonomists for standard genome sequencing and annotation.</title>
        <authorList>
            <consortium name="The Broad Institute Genomics Platform"/>
            <consortium name="The Broad Institute Genome Sequencing Center for Infectious Disease"/>
            <person name="Wu L."/>
            <person name="Ma J."/>
        </authorList>
    </citation>
    <scope>NUCLEOTIDE SEQUENCE [LARGE SCALE GENOMIC DNA]</scope>
    <source>
        <strain evidence="7">JCM 18542</strain>
    </source>
</reference>
<dbReference type="Gene3D" id="3.40.50.720">
    <property type="entry name" value="NAD(P)-binding Rossmann-like Domain"/>
    <property type="match status" value="1"/>
</dbReference>
<keyword evidence="7" id="KW-1185">Reference proteome</keyword>
<organism evidence="6 7">
    <name type="scientific">Tomitella cavernea</name>
    <dbReference type="NCBI Taxonomy" id="1387982"/>
    <lineage>
        <taxon>Bacteria</taxon>
        <taxon>Bacillati</taxon>
        <taxon>Actinomycetota</taxon>
        <taxon>Actinomycetes</taxon>
        <taxon>Mycobacteriales</taxon>
        <taxon>Tomitella</taxon>
    </lineage>
</organism>
<dbReference type="InterPro" id="IPR036291">
    <property type="entry name" value="NAD(P)-bd_dom_sf"/>
</dbReference>
<dbReference type="PRINTS" id="PR00081">
    <property type="entry name" value="GDHRDH"/>
</dbReference>
<evidence type="ECO:0000256" key="1">
    <source>
        <dbReference type="ARBA" id="ARBA00006484"/>
    </source>
</evidence>
<accession>A0ABP9CPG1</accession>
<dbReference type="Pfam" id="PF00106">
    <property type="entry name" value="adh_short"/>
    <property type="match status" value="1"/>
</dbReference>
<dbReference type="SUPFAM" id="SSF51735">
    <property type="entry name" value="NAD(P)-binding Rossmann-fold domains"/>
    <property type="match status" value="1"/>
</dbReference>
<evidence type="ECO:0000256" key="2">
    <source>
        <dbReference type="ARBA" id="ARBA00022857"/>
    </source>
</evidence>
<feature type="compositionally biased region" description="Basic and acidic residues" evidence="5">
    <location>
        <begin position="313"/>
        <end position="322"/>
    </location>
</feature>
<dbReference type="InterPro" id="IPR052178">
    <property type="entry name" value="Sec_Metab_Biosynth_SDR"/>
</dbReference>
<protein>
    <recommendedName>
        <fullName evidence="8">SDR family oxidoreductase</fullName>
    </recommendedName>
</protein>